<protein>
    <recommendedName>
        <fullName evidence="3">HTH luxR-type domain-containing protein</fullName>
    </recommendedName>
</protein>
<dbReference type="PANTHER" id="PTHR16305">
    <property type="entry name" value="TESTICULAR SOLUBLE ADENYLYL CYCLASE"/>
    <property type="match status" value="1"/>
</dbReference>
<evidence type="ECO:0000313" key="5">
    <source>
        <dbReference type="Proteomes" id="UP001499933"/>
    </source>
</evidence>
<dbReference type="PROSITE" id="PS00622">
    <property type="entry name" value="HTH_LUXR_1"/>
    <property type="match status" value="1"/>
</dbReference>
<dbReference type="SMART" id="SM00421">
    <property type="entry name" value="HTH_LUXR"/>
    <property type="match status" value="1"/>
</dbReference>
<dbReference type="PRINTS" id="PR00038">
    <property type="entry name" value="HTHLUXR"/>
</dbReference>
<dbReference type="InterPro" id="IPR016032">
    <property type="entry name" value="Sig_transdc_resp-reg_C-effctor"/>
</dbReference>
<reference evidence="4 5" key="1">
    <citation type="journal article" date="2019" name="Int. J. Syst. Evol. Microbiol.">
        <title>The Global Catalogue of Microorganisms (GCM) 10K type strain sequencing project: providing services to taxonomists for standard genome sequencing and annotation.</title>
        <authorList>
            <consortium name="The Broad Institute Genomics Platform"/>
            <consortium name="The Broad Institute Genome Sequencing Center for Infectious Disease"/>
            <person name="Wu L."/>
            <person name="Ma J."/>
        </authorList>
    </citation>
    <scope>NUCLEOTIDE SEQUENCE [LARGE SCALE GENOMIC DNA]</scope>
    <source>
        <strain evidence="4 5">JCM 14901</strain>
    </source>
</reference>
<keyword evidence="2" id="KW-0067">ATP-binding</keyword>
<dbReference type="Pfam" id="PF00196">
    <property type="entry name" value="GerE"/>
    <property type="match status" value="1"/>
</dbReference>
<feature type="domain" description="HTH luxR-type" evidence="3">
    <location>
        <begin position="902"/>
        <end position="967"/>
    </location>
</feature>
<dbReference type="EMBL" id="BAAAOG010000006">
    <property type="protein sequence ID" value="GAA1964392.1"/>
    <property type="molecule type" value="Genomic_DNA"/>
</dbReference>
<evidence type="ECO:0000259" key="3">
    <source>
        <dbReference type="PROSITE" id="PS50043"/>
    </source>
</evidence>
<dbReference type="Gene3D" id="1.10.10.10">
    <property type="entry name" value="Winged helix-like DNA-binding domain superfamily/Winged helix DNA-binding domain"/>
    <property type="match status" value="1"/>
</dbReference>
<evidence type="ECO:0000256" key="1">
    <source>
        <dbReference type="ARBA" id="ARBA00022741"/>
    </source>
</evidence>
<evidence type="ECO:0000313" key="4">
    <source>
        <dbReference type="EMBL" id="GAA1964392.1"/>
    </source>
</evidence>
<dbReference type="PROSITE" id="PS50043">
    <property type="entry name" value="HTH_LUXR_2"/>
    <property type="match status" value="1"/>
</dbReference>
<dbReference type="Proteomes" id="UP001499933">
    <property type="component" value="Unassembled WGS sequence"/>
</dbReference>
<dbReference type="SUPFAM" id="SSF46894">
    <property type="entry name" value="C-terminal effector domain of the bipartite response regulators"/>
    <property type="match status" value="1"/>
</dbReference>
<name>A0ABN2R6M3_9MICO</name>
<accession>A0ABN2R6M3</accession>
<dbReference type="CDD" id="cd06170">
    <property type="entry name" value="LuxR_C_like"/>
    <property type="match status" value="1"/>
</dbReference>
<keyword evidence="1" id="KW-0547">Nucleotide-binding</keyword>
<dbReference type="InterPro" id="IPR000792">
    <property type="entry name" value="Tscrpt_reg_LuxR_C"/>
</dbReference>
<comment type="caution">
    <text evidence="4">The sequence shown here is derived from an EMBL/GenBank/DDBJ whole genome shotgun (WGS) entry which is preliminary data.</text>
</comment>
<dbReference type="InterPro" id="IPR036388">
    <property type="entry name" value="WH-like_DNA-bd_sf"/>
</dbReference>
<dbReference type="Pfam" id="PF13191">
    <property type="entry name" value="AAA_16"/>
    <property type="match status" value="1"/>
</dbReference>
<dbReference type="RefSeq" id="WP_344095863.1">
    <property type="nucleotide sequence ID" value="NZ_BAAAOG010000006.1"/>
</dbReference>
<proteinExistence type="predicted"/>
<keyword evidence="5" id="KW-1185">Reference proteome</keyword>
<evidence type="ECO:0000256" key="2">
    <source>
        <dbReference type="ARBA" id="ARBA00022840"/>
    </source>
</evidence>
<dbReference type="InterPro" id="IPR041664">
    <property type="entry name" value="AAA_16"/>
</dbReference>
<dbReference type="PANTHER" id="PTHR16305:SF28">
    <property type="entry name" value="GUANYLATE CYCLASE DOMAIN-CONTAINING PROTEIN"/>
    <property type="match status" value="1"/>
</dbReference>
<organism evidence="4 5">
    <name type="scientific">Microbacterium deminutum</name>
    <dbReference type="NCBI Taxonomy" id="344164"/>
    <lineage>
        <taxon>Bacteria</taxon>
        <taxon>Bacillati</taxon>
        <taxon>Actinomycetota</taxon>
        <taxon>Actinomycetes</taxon>
        <taxon>Micrococcales</taxon>
        <taxon>Microbacteriaceae</taxon>
        <taxon>Microbacterium</taxon>
    </lineage>
</organism>
<sequence length="969" mass="105781">MGAWRVPPLPTGWRTADQPPFVGRTRELDVILSVWPDVIAGSVHALFVTGEPGIGKTRLMAEATTRLAGRGSAAFVGSCVPEFGAPFEPLDVPLRALLDLVRGPTAADSASQLIRQTVSASGLHPDDREGLVSQTHRQVHPLRLASAIVDLIREAADSHPIVIVLDDLQWADATALRLLPRLIEGLAASRVMLLGGVRSTEPDRSGVAEEVLASLHSFEGVRRIPLSPLTVEEVAEYARRRQVGPKGDAQDSAARLSYLTGGNPFLLREAWRFSEDVAAHSVGITLPESVNDLLRARLHSIDAGQRRLLQRAAVLGMDVVPDEIVGMTDEPVGAVLEALDQASAAGLLESADGSTDDLRFPHAIARQAFLDSIPSRERPTLHARAAGMLGRRSPPPPRLTQRLAYHYSHAISLGYRDQAIEHTVAAAGLAASRFAYEEAARQFERAADMCDRTTRRDELLLSAAAYWRLAVDLSRARSLAERVCASGGPRERLLGAIEYESSTMVQPGLHGERAVQLLLQSLDWEHTEATEPERIEALAALARATSLSGRPDEARSFAAAATEQARTTGDENLLLLVMLKGYLHSFRPQGLRDVYERAGEIWSRANASSQTRDGIDDRLYVALYYRAAAAYLVGDRSGLEGAETELTMVAERIGSYWKYWRDCLIYGGHFVAGRLDQARQAYRRAAQAEAFFSDTGSNVAAQQLYMIKRELADLGSVRGVISGDESPHQHWAPGLLSIYTELGMARPAGRMLTWLREHDTAAAHESAEWPGVLAFMTEAAIFLRDHDAAAQLRPLMAEYSGLNLMSGVFVSCFGAADRYLGQLDALVETGDPGASFEAALELDERVHAHLHAAYTRAATAHWLASRGARSREALALADRVRVDASTAGWLRVLQLVDGDPRLRGRVDGLTAREIEILRLIDRGMSNREISVKLFISEHTVANHIRSTLTKTASSNRSQAVRYARDQGLV</sequence>
<gene>
    <name evidence="4" type="ORF">GCM10009776_29020</name>
</gene>
<dbReference type="SUPFAM" id="SSF52540">
    <property type="entry name" value="P-loop containing nucleoside triphosphate hydrolases"/>
    <property type="match status" value="1"/>
</dbReference>
<dbReference type="Gene3D" id="3.40.50.300">
    <property type="entry name" value="P-loop containing nucleotide triphosphate hydrolases"/>
    <property type="match status" value="1"/>
</dbReference>
<dbReference type="InterPro" id="IPR027417">
    <property type="entry name" value="P-loop_NTPase"/>
</dbReference>